<accession>A0AAE0TP10</accession>
<proteinExistence type="predicted"/>
<sequence>MATQTCHLLRLPIELRLQIYGYALQDNTRLTIGSAELVGSHPDIVHRLYGSNRSPYPGLPVHHEPVTEAGFNPSLLSTTNPAVIPLTSGTHLPHGGYGHCFTAHTALPLVNKRINAELRRYIKCVTKRTTSLFISYPHGLHVLRTLTPHLLRQTRSIHIAGNYVSRTFCPARAACMGPRGRLPELDVKYNANVLPQSAEQLNDLIQSCFGPKPKHPVTKLELRIFYPGDDSYSTVWGDDNSPIVVALRNIHCAQVGIEVWRGRDSGTGVYLTARAPQAGDKRRTVSTVWRRLEEGRRGEPKCGSWIVDPNWPAWEDDLAASDLADATVVDYPVN</sequence>
<reference evidence="1" key="1">
    <citation type="submission" date="2023-07" db="EMBL/GenBank/DDBJ databases">
        <title>Black Yeasts Isolated from many extreme environments.</title>
        <authorList>
            <person name="Coleine C."/>
            <person name="Stajich J.E."/>
            <person name="Selbmann L."/>
        </authorList>
    </citation>
    <scope>NUCLEOTIDE SEQUENCE</scope>
    <source>
        <strain evidence="1">CCFEE 5485</strain>
    </source>
</reference>
<dbReference type="AlphaFoldDB" id="A0AAE0TP10"/>
<evidence type="ECO:0000313" key="2">
    <source>
        <dbReference type="Proteomes" id="UP001274830"/>
    </source>
</evidence>
<dbReference type="Proteomes" id="UP001274830">
    <property type="component" value="Unassembled WGS sequence"/>
</dbReference>
<organism evidence="1 2">
    <name type="scientific">Recurvomyces mirabilis</name>
    <dbReference type="NCBI Taxonomy" id="574656"/>
    <lineage>
        <taxon>Eukaryota</taxon>
        <taxon>Fungi</taxon>
        <taxon>Dikarya</taxon>
        <taxon>Ascomycota</taxon>
        <taxon>Pezizomycotina</taxon>
        <taxon>Dothideomycetes</taxon>
        <taxon>Dothideomycetidae</taxon>
        <taxon>Mycosphaerellales</taxon>
        <taxon>Teratosphaeriaceae</taxon>
        <taxon>Recurvomyces</taxon>
    </lineage>
</organism>
<name>A0AAE0TP10_9PEZI</name>
<keyword evidence="2" id="KW-1185">Reference proteome</keyword>
<comment type="caution">
    <text evidence="1">The sequence shown here is derived from an EMBL/GenBank/DDBJ whole genome shotgun (WGS) entry which is preliminary data.</text>
</comment>
<dbReference type="EMBL" id="JAUTXT010000049">
    <property type="protein sequence ID" value="KAK3670952.1"/>
    <property type="molecule type" value="Genomic_DNA"/>
</dbReference>
<protein>
    <submittedName>
        <fullName evidence="1">Uncharacterized protein</fullName>
    </submittedName>
</protein>
<evidence type="ECO:0000313" key="1">
    <source>
        <dbReference type="EMBL" id="KAK3670952.1"/>
    </source>
</evidence>
<gene>
    <name evidence="1" type="ORF">LTR78_009230</name>
</gene>